<dbReference type="Proteomes" id="UP000284407">
    <property type="component" value="Unassembled WGS sequence"/>
</dbReference>
<dbReference type="Pfam" id="PF02627">
    <property type="entry name" value="CMD"/>
    <property type="match status" value="1"/>
</dbReference>
<dbReference type="InterPro" id="IPR003779">
    <property type="entry name" value="CMD-like"/>
</dbReference>
<name>A0A420DTS1_9RHOB</name>
<reference evidence="2 3" key="1">
    <citation type="submission" date="2018-09" db="EMBL/GenBank/DDBJ databases">
        <title>Genomic Encyclopedia of Archaeal and Bacterial Type Strains, Phase II (KMG-II): from individual species to whole genera.</title>
        <authorList>
            <person name="Goeker M."/>
        </authorList>
    </citation>
    <scope>NUCLEOTIDE SEQUENCE [LARGE SCALE GENOMIC DNA]</scope>
    <source>
        <strain evidence="2 3">DSM 11458</strain>
    </source>
</reference>
<dbReference type="NCBIfam" id="TIGR00778">
    <property type="entry name" value="ahpD_dom"/>
    <property type="match status" value="1"/>
</dbReference>
<organism evidence="2 3">
    <name type="scientific">Sulfitobacter guttiformis</name>
    <dbReference type="NCBI Taxonomy" id="74349"/>
    <lineage>
        <taxon>Bacteria</taxon>
        <taxon>Pseudomonadati</taxon>
        <taxon>Pseudomonadota</taxon>
        <taxon>Alphaproteobacteria</taxon>
        <taxon>Rhodobacterales</taxon>
        <taxon>Roseobacteraceae</taxon>
        <taxon>Sulfitobacter</taxon>
    </lineage>
</organism>
<feature type="domain" description="Carboxymuconolactone decarboxylase-like" evidence="1">
    <location>
        <begin position="22"/>
        <end position="104"/>
    </location>
</feature>
<dbReference type="InterPro" id="IPR004675">
    <property type="entry name" value="AhpD_core"/>
</dbReference>
<gene>
    <name evidence="2" type="ORF">C8N30_2305</name>
</gene>
<keyword evidence="2" id="KW-0560">Oxidoreductase</keyword>
<dbReference type="PANTHER" id="PTHR33930">
    <property type="entry name" value="ALKYL HYDROPEROXIDE REDUCTASE AHPD"/>
    <property type="match status" value="1"/>
</dbReference>
<dbReference type="RefSeq" id="WP_025061076.1">
    <property type="nucleotide sequence ID" value="NZ_RAQK01000001.1"/>
</dbReference>
<comment type="caution">
    <text evidence="2">The sequence shown here is derived from an EMBL/GenBank/DDBJ whole genome shotgun (WGS) entry which is preliminary data.</text>
</comment>
<evidence type="ECO:0000259" key="1">
    <source>
        <dbReference type="Pfam" id="PF02627"/>
    </source>
</evidence>
<protein>
    <submittedName>
        <fullName evidence="2">AhpD family alkylhydroperoxidase</fullName>
    </submittedName>
</protein>
<sequence>MNWTTFLDDTVKRMGALQKQAPEMFAGFNAMGKSAKKNGALDEKTKELIALGIAISTRCDSCIGFHVKSLVRLGTTREELCEALEMIGYMGGGPSIAFGAKALEAYDEFSAA</sequence>
<proteinExistence type="predicted"/>
<dbReference type="AlphaFoldDB" id="A0A420DTS1"/>
<dbReference type="STRING" id="1443111.Z949_374"/>
<dbReference type="GO" id="GO:0051920">
    <property type="term" value="F:peroxiredoxin activity"/>
    <property type="evidence" value="ECO:0007669"/>
    <property type="project" value="InterPro"/>
</dbReference>
<dbReference type="OrthoDB" id="1683318at2"/>
<keyword evidence="2" id="KW-0575">Peroxidase</keyword>
<evidence type="ECO:0000313" key="2">
    <source>
        <dbReference type="EMBL" id="RKE97686.1"/>
    </source>
</evidence>
<dbReference type="EMBL" id="RAQK01000001">
    <property type="protein sequence ID" value="RKE97686.1"/>
    <property type="molecule type" value="Genomic_DNA"/>
</dbReference>
<evidence type="ECO:0000313" key="3">
    <source>
        <dbReference type="Proteomes" id="UP000284407"/>
    </source>
</evidence>
<keyword evidence="3" id="KW-1185">Reference proteome</keyword>
<dbReference type="InterPro" id="IPR029032">
    <property type="entry name" value="AhpD-like"/>
</dbReference>
<dbReference type="Gene3D" id="1.20.1290.10">
    <property type="entry name" value="AhpD-like"/>
    <property type="match status" value="1"/>
</dbReference>
<dbReference type="SUPFAM" id="SSF69118">
    <property type="entry name" value="AhpD-like"/>
    <property type="match status" value="1"/>
</dbReference>
<dbReference type="PANTHER" id="PTHR33930:SF2">
    <property type="entry name" value="BLR3452 PROTEIN"/>
    <property type="match status" value="1"/>
</dbReference>
<accession>A0A420DTS1</accession>